<keyword evidence="2" id="KW-1185">Reference proteome</keyword>
<organism evidence="1 2">
    <name type="scientific">Paraburkholderia guartelaensis</name>
    <dbReference type="NCBI Taxonomy" id="2546446"/>
    <lineage>
        <taxon>Bacteria</taxon>
        <taxon>Pseudomonadati</taxon>
        <taxon>Pseudomonadota</taxon>
        <taxon>Betaproteobacteria</taxon>
        <taxon>Burkholderiales</taxon>
        <taxon>Burkholderiaceae</taxon>
        <taxon>Paraburkholderia</taxon>
    </lineage>
</organism>
<reference evidence="1 2" key="1">
    <citation type="submission" date="2024-01" db="EMBL/GenBank/DDBJ databases">
        <title>The diversity of rhizobia nodulating Mimosa spp. in eleven states of Brazil covering several biomes is determined by host plant, location, and edaphic factors.</title>
        <authorList>
            <person name="Rouws L."/>
            <person name="Barauna A."/>
            <person name="Beukes C."/>
            <person name="De Faria S.M."/>
            <person name="Gross E."/>
            <person name="Dos Reis Junior F.B."/>
            <person name="Simon M."/>
            <person name="Maluk M."/>
            <person name="Odee D.W."/>
            <person name="Kenicer G."/>
            <person name="Young J.P.W."/>
            <person name="Reis V.M."/>
            <person name="Zilli J."/>
            <person name="James E.K."/>
        </authorList>
    </citation>
    <scope>NUCLEOTIDE SEQUENCE [LARGE SCALE GENOMIC DNA]</scope>
    <source>
        <strain evidence="1 2">JPY164</strain>
    </source>
</reference>
<comment type="caution">
    <text evidence="1">The sequence shown here is derived from an EMBL/GenBank/DDBJ whole genome shotgun (WGS) entry which is preliminary data.</text>
</comment>
<dbReference type="Proteomes" id="UP001390669">
    <property type="component" value="Unassembled WGS sequence"/>
</dbReference>
<gene>
    <name evidence="1" type="ORF">VSR33_37425</name>
</gene>
<sequence>MNSLVEYRHVVENGLSVSGVHDMYLQSTAKLVLANTVLHALILFLPGHPVDIQALLAPFTLKGKR</sequence>
<name>A0ABU9SQ26_9BURK</name>
<evidence type="ECO:0000313" key="2">
    <source>
        <dbReference type="Proteomes" id="UP001390669"/>
    </source>
</evidence>
<dbReference type="RefSeq" id="WP_406954376.1">
    <property type="nucleotide sequence ID" value="NZ_JAYMRW010000031.1"/>
</dbReference>
<evidence type="ECO:0000313" key="1">
    <source>
        <dbReference type="EMBL" id="MEM5453070.1"/>
    </source>
</evidence>
<accession>A0ABU9SQ26</accession>
<dbReference type="EMBL" id="JAYMRW010000031">
    <property type="protein sequence ID" value="MEM5453070.1"/>
    <property type="molecule type" value="Genomic_DNA"/>
</dbReference>
<proteinExistence type="predicted"/>
<protein>
    <submittedName>
        <fullName evidence="1">Uncharacterized protein</fullName>
    </submittedName>
</protein>